<name>A0AAW7XNV1_9GAMM</name>
<gene>
    <name evidence="1" type="ORF">Q4490_14185</name>
</gene>
<protein>
    <submittedName>
        <fullName evidence="1">Uncharacterized protein</fullName>
    </submittedName>
</protein>
<dbReference type="Proteomes" id="UP001169862">
    <property type="component" value="Unassembled WGS sequence"/>
</dbReference>
<organism evidence="1 2">
    <name type="scientific">Neptunomonas phycophila</name>
    <dbReference type="NCBI Taxonomy" id="1572645"/>
    <lineage>
        <taxon>Bacteria</taxon>
        <taxon>Pseudomonadati</taxon>
        <taxon>Pseudomonadota</taxon>
        <taxon>Gammaproteobacteria</taxon>
        <taxon>Oceanospirillales</taxon>
        <taxon>Oceanospirillaceae</taxon>
        <taxon>Neptunomonas</taxon>
    </lineage>
</organism>
<dbReference type="EMBL" id="JAUOPG010000009">
    <property type="protein sequence ID" value="MDO6454719.1"/>
    <property type="molecule type" value="Genomic_DNA"/>
</dbReference>
<comment type="caution">
    <text evidence="1">The sequence shown here is derived from an EMBL/GenBank/DDBJ whole genome shotgun (WGS) entry which is preliminary data.</text>
</comment>
<evidence type="ECO:0000313" key="1">
    <source>
        <dbReference type="EMBL" id="MDO6454719.1"/>
    </source>
</evidence>
<proteinExistence type="predicted"/>
<dbReference type="InterPro" id="IPR011990">
    <property type="entry name" value="TPR-like_helical_dom_sf"/>
</dbReference>
<sequence length="222" mass="24878">MSSSKKTALFAVLCLLSLPVFYFSFRFAMADIAAYSVKYAVEDMDSGKAPMTLETVDAAEEKIDSAIGWWPQNAEYVELKARLQLYRAIMGFGTPVFLSSANNALALHQEAIELRPHWPYSWASRSLVKAYLGEFDAVYFEGFKEASRLGPWELSVNLSLLEAGLIGWQRLDESTISLVVAAAERGAEHRPKSVAELLNRYSMKYPICARMSRGEQQVKACR</sequence>
<accession>A0AAW7XNV1</accession>
<dbReference type="RefSeq" id="WP_303551496.1">
    <property type="nucleotide sequence ID" value="NZ_JAUOPG010000009.1"/>
</dbReference>
<dbReference type="SUPFAM" id="SSF48452">
    <property type="entry name" value="TPR-like"/>
    <property type="match status" value="1"/>
</dbReference>
<dbReference type="AlphaFoldDB" id="A0AAW7XNV1"/>
<evidence type="ECO:0000313" key="2">
    <source>
        <dbReference type="Proteomes" id="UP001169862"/>
    </source>
</evidence>
<reference evidence="1" key="1">
    <citation type="submission" date="2023-07" db="EMBL/GenBank/DDBJ databases">
        <title>Genome content predicts the carbon catabolic preferences of heterotrophic bacteria.</title>
        <authorList>
            <person name="Gralka M."/>
        </authorList>
    </citation>
    <scope>NUCLEOTIDE SEQUENCE</scope>
    <source>
        <strain evidence="1">I2M16</strain>
    </source>
</reference>